<evidence type="ECO:0000313" key="7">
    <source>
        <dbReference type="EMBL" id="NME68202.1"/>
    </source>
</evidence>
<evidence type="ECO:0000256" key="4">
    <source>
        <dbReference type="ARBA" id="ARBA00022801"/>
    </source>
</evidence>
<dbReference type="Proteomes" id="UP000576082">
    <property type="component" value="Unassembled WGS sequence"/>
</dbReference>
<dbReference type="InterPro" id="IPR036962">
    <property type="entry name" value="Glyco_hydro_3_N_sf"/>
</dbReference>
<dbReference type="InterPro" id="IPR001764">
    <property type="entry name" value="Glyco_hydro_3_N"/>
</dbReference>
<dbReference type="SUPFAM" id="SSF51445">
    <property type="entry name" value="(Trans)glycosidases"/>
    <property type="match status" value="1"/>
</dbReference>
<dbReference type="PRINTS" id="PR00133">
    <property type="entry name" value="GLHYDRLASE3"/>
</dbReference>
<evidence type="ECO:0000256" key="3">
    <source>
        <dbReference type="ARBA" id="ARBA00012663"/>
    </source>
</evidence>
<keyword evidence="8" id="KW-1185">Reference proteome</keyword>
<evidence type="ECO:0000256" key="1">
    <source>
        <dbReference type="ARBA" id="ARBA00001231"/>
    </source>
</evidence>
<dbReference type="PANTHER" id="PTHR30480">
    <property type="entry name" value="BETA-HEXOSAMINIDASE-RELATED"/>
    <property type="match status" value="1"/>
</dbReference>
<comment type="catalytic activity">
    <reaction evidence="1">
        <text>Hydrolysis of terminal non-reducing N-acetyl-D-hexosamine residues in N-acetyl-beta-D-hexosaminides.</text>
        <dbReference type="EC" id="3.2.1.52"/>
    </reaction>
</comment>
<keyword evidence="4 7" id="KW-0378">Hydrolase</keyword>
<dbReference type="Gene3D" id="3.40.50.1700">
    <property type="entry name" value="Glycoside hydrolase family 3 C-terminal domain"/>
    <property type="match status" value="1"/>
</dbReference>
<dbReference type="GO" id="GO:0004563">
    <property type="term" value="F:beta-N-acetylhexosaminidase activity"/>
    <property type="evidence" value="ECO:0007669"/>
    <property type="project" value="UniProtKB-EC"/>
</dbReference>
<sequence>MNKKPPFIQYINDQWVSNTLQSMSLDQKIGQLFQVACFSNRDKNHTDAVVELIEKYHLGGLTFFQGDAVSQAKLTNQYQEVSQVPLFINIDAEWGLGMRLTGCTTFPYQMALGAIQDNDLIFQMGQQIGRDCKRLGICSPLAPVVDVNNNPKNPVINYRSFGENKDLVAEKGLAYMKGLQSEKVLDNAKHFPGHGDTSVDSHLSLPVLSQSDARLKSLELFPFQKLIEEGLSSVMTAHLSVPAWEEQEGIPTTLSEKVLNTILFDELQFEGLVITDAMDMQGITNTFKNGDADLKAIVAGNHIITNSESVPLGFQKIKEAIEKGDWSEGQLDQAVTKLLAMKKWVGLDQYQPIALEKLEEDLHSKASYALNEKLVKATITQIGLSPYTKLQGKKEVAFLQIKNETKTISERDKVAHHLKQVNVEEEDYLKNRCSEYGDFYQWNSNQDENDLYDILCRLNSYREVIVSIHGINIKPFNHFDIHPVVRQSLVSGLGDTEITLLHFGNAYALDELEDIEKVDHIFVAYQDGKYQQQAVFDALLGEKTTGKLPVSTRYYRQGEGY</sequence>
<feature type="domain" description="Glycoside hydrolase family 3 N-terminal" evidence="6">
    <location>
        <begin position="25"/>
        <end position="339"/>
    </location>
</feature>
<dbReference type="EC" id="3.2.1.52" evidence="3"/>
<dbReference type="InterPro" id="IPR036881">
    <property type="entry name" value="Glyco_hydro_3_C_sf"/>
</dbReference>
<evidence type="ECO:0000313" key="8">
    <source>
        <dbReference type="Proteomes" id="UP000576082"/>
    </source>
</evidence>
<proteinExistence type="inferred from homology"/>
<accession>A0A7X9P3Y8</accession>
<gene>
    <name evidence="7" type="ORF">HHU12_09540</name>
</gene>
<comment type="similarity">
    <text evidence="2">Belongs to the glycosyl hydrolase 3 family.</text>
</comment>
<comment type="caution">
    <text evidence="7">The sequence shown here is derived from an EMBL/GenBank/DDBJ whole genome shotgun (WGS) entry which is preliminary data.</text>
</comment>
<reference evidence="7 8" key="1">
    <citation type="submission" date="2020-04" db="EMBL/GenBank/DDBJ databases">
        <title>Flammeovirga sp. SR4, a novel species isolated from seawater.</title>
        <authorList>
            <person name="Wang X."/>
        </authorList>
    </citation>
    <scope>NUCLEOTIDE SEQUENCE [LARGE SCALE GENOMIC DNA]</scope>
    <source>
        <strain evidence="7 8">ATCC 23126</strain>
    </source>
</reference>
<evidence type="ECO:0000259" key="6">
    <source>
        <dbReference type="Pfam" id="PF00933"/>
    </source>
</evidence>
<dbReference type="GO" id="GO:0009254">
    <property type="term" value="P:peptidoglycan turnover"/>
    <property type="evidence" value="ECO:0007669"/>
    <property type="project" value="TreeGrafter"/>
</dbReference>
<name>A0A7X9P3Y8_9BACT</name>
<evidence type="ECO:0000256" key="2">
    <source>
        <dbReference type="ARBA" id="ARBA00005336"/>
    </source>
</evidence>
<keyword evidence="5" id="KW-0326">Glycosidase</keyword>
<dbReference type="AlphaFoldDB" id="A0A7X9P3Y8"/>
<dbReference type="GO" id="GO:0005975">
    <property type="term" value="P:carbohydrate metabolic process"/>
    <property type="evidence" value="ECO:0007669"/>
    <property type="project" value="InterPro"/>
</dbReference>
<dbReference type="Pfam" id="PF00933">
    <property type="entry name" value="Glyco_hydro_3"/>
    <property type="match status" value="1"/>
</dbReference>
<evidence type="ECO:0000256" key="5">
    <source>
        <dbReference type="ARBA" id="ARBA00023295"/>
    </source>
</evidence>
<dbReference type="Gene3D" id="3.20.20.300">
    <property type="entry name" value="Glycoside hydrolase, family 3, N-terminal domain"/>
    <property type="match status" value="1"/>
</dbReference>
<dbReference type="InterPro" id="IPR017853">
    <property type="entry name" value="GH"/>
</dbReference>
<dbReference type="EMBL" id="JABANE010000020">
    <property type="protein sequence ID" value="NME68202.1"/>
    <property type="molecule type" value="Genomic_DNA"/>
</dbReference>
<dbReference type="InterPro" id="IPR050226">
    <property type="entry name" value="NagZ_Beta-hexosaminidase"/>
</dbReference>
<dbReference type="PANTHER" id="PTHR30480:SF13">
    <property type="entry name" value="BETA-HEXOSAMINIDASE"/>
    <property type="match status" value="1"/>
</dbReference>
<dbReference type="RefSeq" id="WP_169656513.1">
    <property type="nucleotide sequence ID" value="NZ_JABANE010000020.1"/>
</dbReference>
<protein>
    <recommendedName>
        <fullName evidence="3">beta-N-acetylhexosaminidase</fullName>
        <ecNumber evidence="3">3.2.1.52</ecNumber>
    </recommendedName>
</protein>
<organism evidence="7 8">
    <name type="scientific">Flammeovirga aprica JL-4</name>
    <dbReference type="NCBI Taxonomy" id="694437"/>
    <lineage>
        <taxon>Bacteria</taxon>
        <taxon>Pseudomonadati</taxon>
        <taxon>Bacteroidota</taxon>
        <taxon>Cytophagia</taxon>
        <taxon>Cytophagales</taxon>
        <taxon>Flammeovirgaceae</taxon>
        <taxon>Flammeovirga</taxon>
    </lineage>
</organism>